<sequence length="37" mass="4067">MRERALRKGVISGVPVSVDADCFLEVEGVFGARRMKS</sequence>
<reference evidence="1" key="1">
    <citation type="submission" date="2014-11" db="EMBL/GenBank/DDBJ databases">
        <authorList>
            <person name="Amaro Gonzalez C."/>
        </authorList>
    </citation>
    <scope>NUCLEOTIDE SEQUENCE</scope>
</reference>
<protein>
    <submittedName>
        <fullName evidence="1">Uncharacterized protein</fullName>
    </submittedName>
</protein>
<reference evidence="1" key="2">
    <citation type="journal article" date="2015" name="Fish Shellfish Immunol.">
        <title>Early steps in the European eel (Anguilla anguilla)-Vibrio vulnificus interaction in the gills: Role of the RtxA13 toxin.</title>
        <authorList>
            <person name="Callol A."/>
            <person name="Pajuelo D."/>
            <person name="Ebbesson L."/>
            <person name="Teles M."/>
            <person name="MacKenzie S."/>
            <person name="Amaro C."/>
        </authorList>
    </citation>
    <scope>NUCLEOTIDE SEQUENCE</scope>
</reference>
<dbReference type="EMBL" id="GBXM01083664">
    <property type="protein sequence ID" value="JAH24913.1"/>
    <property type="molecule type" value="Transcribed_RNA"/>
</dbReference>
<evidence type="ECO:0000313" key="1">
    <source>
        <dbReference type="EMBL" id="JAH24913.1"/>
    </source>
</evidence>
<proteinExistence type="predicted"/>
<accession>A0A0E9R9A7</accession>
<organism evidence="1">
    <name type="scientific">Anguilla anguilla</name>
    <name type="common">European freshwater eel</name>
    <name type="synonym">Muraena anguilla</name>
    <dbReference type="NCBI Taxonomy" id="7936"/>
    <lineage>
        <taxon>Eukaryota</taxon>
        <taxon>Metazoa</taxon>
        <taxon>Chordata</taxon>
        <taxon>Craniata</taxon>
        <taxon>Vertebrata</taxon>
        <taxon>Euteleostomi</taxon>
        <taxon>Actinopterygii</taxon>
        <taxon>Neopterygii</taxon>
        <taxon>Teleostei</taxon>
        <taxon>Anguilliformes</taxon>
        <taxon>Anguillidae</taxon>
        <taxon>Anguilla</taxon>
    </lineage>
</organism>
<dbReference type="AlphaFoldDB" id="A0A0E9R9A7"/>
<name>A0A0E9R9A7_ANGAN</name>